<sequence length="145" mass="15382">MHFHNIVTTLFLVLAASVFAVPVGEVDLLTLNFPSENFTALLNTAADHSSALPCPASDKCGVVTFQSGQYVGFGEGICMPISGSVLSIYVAHCYCSIWNKCTSTGKKTDVYVGGMMMCQQPQLASSFSKEPKFISCGGRKAGLPS</sequence>
<name>A0A9W8YG25_9PLEO</name>
<dbReference type="AlphaFoldDB" id="A0A9W8YG25"/>
<protein>
    <submittedName>
        <fullName evidence="2">Uncharacterized protein</fullName>
    </submittedName>
</protein>
<dbReference type="Proteomes" id="UP001140560">
    <property type="component" value="Unassembled WGS sequence"/>
</dbReference>
<proteinExistence type="predicted"/>
<feature type="signal peptide" evidence="1">
    <location>
        <begin position="1"/>
        <end position="20"/>
    </location>
</feature>
<reference evidence="2" key="1">
    <citation type="submission" date="2022-10" db="EMBL/GenBank/DDBJ databases">
        <title>Tapping the CABI collections for fungal endophytes: first genome assemblies for Collariella, Neodidymelliopsis, Ascochyta clinopodiicola, Didymella pomorum, Didymosphaeria variabile, Neocosmospora piperis and Neocucurbitaria cava.</title>
        <authorList>
            <person name="Hill R."/>
        </authorList>
    </citation>
    <scope>NUCLEOTIDE SEQUENCE</scope>
    <source>
        <strain evidence="2">IMI 356814</strain>
    </source>
</reference>
<evidence type="ECO:0000256" key="1">
    <source>
        <dbReference type="SAM" id="SignalP"/>
    </source>
</evidence>
<keyword evidence="3" id="KW-1185">Reference proteome</keyword>
<dbReference type="EMBL" id="JAPEUY010000002">
    <property type="protein sequence ID" value="KAJ4376092.1"/>
    <property type="molecule type" value="Genomic_DNA"/>
</dbReference>
<evidence type="ECO:0000313" key="3">
    <source>
        <dbReference type="Proteomes" id="UP001140560"/>
    </source>
</evidence>
<feature type="chain" id="PRO_5040766334" evidence="1">
    <location>
        <begin position="21"/>
        <end position="145"/>
    </location>
</feature>
<evidence type="ECO:0000313" key="2">
    <source>
        <dbReference type="EMBL" id="KAJ4376092.1"/>
    </source>
</evidence>
<organism evidence="2 3">
    <name type="scientific">Neocucurbitaria cava</name>
    <dbReference type="NCBI Taxonomy" id="798079"/>
    <lineage>
        <taxon>Eukaryota</taxon>
        <taxon>Fungi</taxon>
        <taxon>Dikarya</taxon>
        <taxon>Ascomycota</taxon>
        <taxon>Pezizomycotina</taxon>
        <taxon>Dothideomycetes</taxon>
        <taxon>Pleosporomycetidae</taxon>
        <taxon>Pleosporales</taxon>
        <taxon>Pleosporineae</taxon>
        <taxon>Cucurbitariaceae</taxon>
        <taxon>Neocucurbitaria</taxon>
    </lineage>
</organism>
<dbReference type="OrthoDB" id="3776750at2759"/>
<keyword evidence="1" id="KW-0732">Signal</keyword>
<comment type="caution">
    <text evidence="2">The sequence shown here is derived from an EMBL/GenBank/DDBJ whole genome shotgun (WGS) entry which is preliminary data.</text>
</comment>
<gene>
    <name evidence="2" type="ORF">N0V83_001373</name>
</gene>
<accession>A0A9W8YG25</accession>